<dbReference type="RefSeq" id="WP_117156945.1">
    <property type="nucleotide sequence ID" value="NZ_BMLG01000026.1"/>
</dbReference>
<feature type="transmembrane region" description="Helical" evidence="1">
    <location>
        <begin position="12"/>
        <end position="29"/>
    </location>
</feature>
<dbReference type="AlphaFoldDB" id="A0A917TWF3"/>
<comment type="caution">
    <text evidence="2">The sequence shown here is derived from an EMBL/GenBank/DDBJ whole genome shotgun (WGS) entry which is preliminary data.</text>
</comment>
<dbReference type="EMBL" id="BMLG01000026">
    <property type="protein sequence ID" value="GGM41321.1"/>
    <property type="molecule type" value="Genomic_DNA"/>
</dbReference>
<name>A0A917TWF3_9BACI</name>
<dbReference type="OrthoDB" id="2967227at2"/>
<keyword evidence="1" id="KW-1133">Transmembrane helix</keyword>
<keyword evidence="1" id="KW-0472">Membrane</keyword>
<protein>
    <submittedName>
        <fullName evidence="2">Uncharacterized protein</fullName>
    </submittedName>
</protein>
<accession>A0A917TWF3</accession>
<dbReference type="Proteomes" id="UP000618460">
    <property type="component" value="Unassembled WGS sequence"/>
</dbReference>
<evidence type="ECO:0000256" key="1">
    <source>
        <dbReference type="SAM" id="Phobius"/>
    </source>
</evidence>
<evidence type="ECO:0000313" key="2">
    <source>
        <dbReference type="EMBL" id="GGM41321.1"/>
    </source>
</evidence>
<gene>
    <name evidence="2" type="ORF">GCM10011351_29380</name>
</gene>
<keyword evidence="1" id="KW-0812">Transmembrane</keyword>
<reference evidence="2" key="1">
    <citation type="journal article" date="2014" name="Int. J. Syst. Evol. Microbiol.">
        <title>Complete genome sequence of Corynebacterium casei LMG S-19264T (=DSM 44701T), isolated from a smear-ripened cheese.</title>
        <authorList>
            <consortium name="US DOE Joint Genome Institute (JGI-PGF)"/>
            <person name="Walter F."/>
            <person name="Albersmeier A."/>
            <person name="Kalinowski J."/>
            <person name="Ruckert C."/>
        </authorList>
    </citation>
    <scope>NUCLEOTIDE SEQUENCE</scope>
    <source>
        <strain evidence="2">CGMCC 1.6333</strain>
    </source>
</reference>
<evidence type="ECO:0000313" key="3">
    <source>
        <dbReference type="Proteomes" id="UP000618460"/>
    </source>
</evidence>
<proteinExistence type="predicted"/>
<organism evidence="2 3">
    <name type="scientific">Paraliobacillus quinghaiensis</name>
    <dbReference type="NCBI Taxonomy" id="470815"/>
    <lineage>
        <taxon>Bacteria</taxon>
        <taxon>Bacillati</taxon>
        <taxon>Bacillota</taxon>
        <taxon>Bacilli</taxon>
        <taxon>Bacillales</taxon>
        <taxon>Bacillaceae</taxon>
        <taxon>Paraliobacillus</taxon>
    </lineage>
</organism>
<sequence length="232" mass="26828">MGGCAIFITKYYKSVLTVIVIAVLVFIGYSQYKEKKMYEEYISLSVKNDMQDLVNAIVDNERIYKNIIDEEVITKGDAYFLARNSGYMMELYQKYNGLAKIFERIEHGATQNTTGGTAQKIAAFFGEMIKEESIDSSNLDEVKIELNDDMRQKIITIKELNSLWVSTVKDNVFGVIDNEDDLVFNTQQFREHYGENSLSQQFWVNLVVDIEQNTQKFLWDNDLLDIDNVLLN</sequence>
<keyword evidence="3" id="KW-1185">Reference proteome</keyword>
<reference evidence="2" key="2">
    <citation type="submission" date="2020-09" db="EMBL/GenBank/DDBJ databases">
        <authorList>
            <person name="Sun Q."/>
            <person name="Zhou Y."/>
        </authorList>
    </citation>
    <scope>NUCLEOTIDE SEQUENCE</scope>
    <source>
        <strain evidence="2">CGMCC 1.6333</strain>
    </source>
</reference>